<dbReference type="PANTHER" id="PTHR12320">
    <property type="entry name" value="PROTEIN PHOSPHATASE 2C"/>
    <property type="match status" value="1"/>
</dbReference>
<dbReference type="InterPro" id="IPR039123">
    <property type="entry name" value="PPTC7"/>
</dbReference>
<keyword evidence="4" id="KW-1185">Reference proteome</keyword>
<evidence type="ECO:0000259" key="2">
    <source>
        <dbReference type="PROSITE" id="PS51746"/>
    </source>
</evidence>
<keyword evidence="1" id="KW-0460">Magnesium</keyword>
<keyword evidence="1" id="KW-0464">Manganese</keyword>
<dbReference type="OrthoDB" id="60843at2759"/>
<comment type="similarity">
    <text evidence="1">Belongs to the PP2C family.</text>
</comment>
<reference evidence="3" key="1">
    <citation type="submission" date="2021-01" db="EMBL/GenBank/DDBJ databases">
        <authorList>
            <consortium name="Genoscope - CEA"/>
            <person name="William W."/>
        </authorList>
    </citation>
    <scope>NUCLEOTIDE SEQUENCE</scope>
</reference>
<dbReference type="Proteomes" id="UP000689195">
    <property type="component" value="Unassembled WGS sequence"/>
</dbReference>
<dbReference type="EC" id="3.1.3.16" evidence="1"/>
<dbReference type="SMART" id="SM00332">
    <property type="entry name" value="PP2Cc"/>
    <property type="match status" value="1"/>
</dbReference>
<name>A0A8S1V384_9CILI</name>
<evidence type="ECO:0000256" key="1">
    <source>
        <dbReference type="RuleBase" id="RU366020"/>
    </source>
</evidence>
<dbReference type="GO" id="GO:0004722">
    <property type="term" value="F:protein serine/threonine phosphatase activity"/>
    <property type="evidence" value="ECO:0007669"/>
    <property type="project" value="UniProtKB-EC"/>
</dbReference>
<sequence length="249" mass="27962">MIFILFIIEVYSLQFQSFVHIIPHPDKVAKGGEDAYYANENLLAVADGVGGWNNHGVDPSKYSKTLCENIKEYSHLENPKQIMQIASELTNHILGSSTLVIMKLIDNVLKVANIGDCGYTIIRNQEILHQSEEQQHSFNFPFQLGSQGDSAQLAQEFEHVLQINDILIVGSDGLYDNLDQNQILNLINEYGVSQKSAQLLAKTSFQYSLDKTYNSPFAQRAQKSRIRFIGGKSDDITVIVARIINNNEL</sequence>
<dbReference type="SMART" id="SM00331">
    <property type="entry name" value="PP2C_SIG"/>
    <property type="match status" value="1"/>
</dbReference>
<comment type="cofactor">
    <cofactor evidence="1">
        <name>Mg(2+)</name>
        <dbReference type="ChEBI" id="CHEBI:18420"/>
    </cofactor>
</comment>
<comment type="caution">
    <text evidence="3">The sequence shown here is derived from an EMBL/GenBank/DDBJ whole genome shotgun (WGS) entry which is preliminary data.</text>
</comment>
<dbReference type="PROSITE" id="PS51746">
    <property type="entry name" value="PPM_2"/>
    <property type="match status" value="1"/>
</dbReference>
<evidence type="ECO:0000313" key="4">
    <source>
        <dbReference type="Proteomes" id="UP000689195"/>
    </source>
</evidence>
<organism evidence="3 4">
    <name type="scientific">Paramecium pentaurelia</name>
    <dbReference type="NCBI Taxonomy" id="43138"/>
    <lineage>
        <taxon>Eukaryota</taxon>
        <taxon>Sar</taxon>
        <taxon>Alveolata</taxon>
        <taxon>Ciliophora</taxon>
        <taxon>Intramacronucleata</taxon>
        <taxon>Oligohymenophorea</taxon>
        <taxon>Peniculida</taxon>
        <taxon>Parameciidae</taxon>
        <taxon>Paramecium</taxon>
    </lineage>
</organism>
<proteinExistence type="inferred from homology"/>
<comment type="catalytic activity">
    <reaction evidence="1">
        <text>O-phospho-L-threonyl-[protein] + H2O = L-threonyl-[protein] + phosphate</text>
        <dbReference type="Rhea" id="RHEA:47004"/>
        <dbReference type="Rhea" id="RHEA-COMP:11060"/>
        <dbReference type="Rhea" id="RHEA-COMP:11605"/>
        <dbReference type="ChEBI" id="CHEBI:15377"/>
        <dbReference type="ChEBI" id="CHEBI:30013"/>
        <dbReference type="ChEBI" id="CHEBI:43474"/>
        <dbReference type="ChEBI" id="CHEBI:61977"/>
        <dbReference type="EC" id="3.1.3.16"/>
    </reaction>
</comment>
<dbReference type="AlphaFoldDB" id="A0A8S1V384"/>
<dbReference type="GO" id="GO:0046872">
    <property type="term" value="F:metal ion binding"/>
    <property type="evidence" value="ECO:0007669"/>
    <property type="project" value="UniProtKB-UniRule"/>
</dbReference>
<keyword evidence="1" id="KW-0378">Hydrolase</keyword>
<dbReference type="Pfam" id="PF07228">
    <property type="entry name" value="SpoIIE"/>
    <property type="match status" value="1"/>
</dbReference>
<comment type="catalytic activity">
    <reaction evidence="1">
        <text>O-phospho-L-seryl-[protein] + H2O = L-seryl-[protein] + phosphate</text>
        <dbReference type="Rhea" id="RHEA:20629"/>
        <dbReference type="Rhea" id="RHEA-COMP:9863"/>
        <dbReference type="Rhea" id="RHEA-COMP:11604"/>
        <dbReference type="ChEBI" id="CHEBI:15377"/>
        <dbReference type="ChEBI" id="CHEBI:29999"/>
        <dbReference type="ChEBI" id="CHEBI:43474"/>
        <dbReference type="ChEBI" id="CHEBI:83421"/>
        <dbReference type="EC" id="3.1.3.16"/>
    </reaction>
</comment>
<keyword evidence="1" id="KW-0479">Metal-binding</keyword>
<accession>A0A8S1V384</accession>
<keyword evidence="1" id="KW-0904">Protein phosphatase</keyword>
<feature type="domain" description="PPM-type phosphatase" evidence="2">
    <location>
        <begin position="15"/>
        <end position="243"/>
    </location>
</feature>
<gene>
    <name evidence="3" type="ORF">PPENT_87.1.T0540217</name>
</gene>
<dbReference type="EMBL" id="CAJJDO010000054">
    <property type="protein sequence ID" value="CAD8171284.1"/>
    <property type="molecule type" value="Genomic_DNA"/>
</dbReference>
<protein>
    <recommendedName>
        <fullName evidence="1">Protein phosphatase</fullName>
        <ecNumber evidence="1">3.1.3.16</ecNumber>
    </recommendedName>
</protein>
<comment type="cofactor">
    <cofactor evidence="1">
        <name>Mn(2+)</name>
        <dbReference type="ChEBI" id="CHEBI:29035"/>
    </cofactor>
</comment>
<evidence type="ECO:0000313" key="3">
    <source>
        <dbReference type="EMBL" id="CAD8171284.1"/>
    </source>
</evidence>
<dbReference type="PANTHER" id="PTHR12320:SF1">
    <property type="entry name" value="PROTEIN PHOSPHATASE PTC7 HOMOLOG"/>
    <property type="match status" value="1"/>
</dbReference>
<dbReference type="InterPro" id="IPR001932">
    <property type="entry name" value="PPM-type_phosphatase-like_dom"/>
</dbReference>